<feature type="transmembrane region" description="Helical" evidence="1">
    <location>
        <begin position="20"/>
        <end position="40"/>
    </location>
</feature>
<keyword evidence="1" id="KW-1133">Transmembrane helix</keyword>
<evidence type="ECO:0000313" key="2">
    <source>
        <dbReference type="EMBL" id="PIP17341.1"/>
    </source>
</evidence>
<keyword evidence="1" id="KW-0472">Membrane</keyword>
<protein>
    <recommendedName>
        <fullName evidence="4">Ada DNA repair metal-binding domain-containing protein</fullName>
    </recommendedName>
</protein>
<gene>
    <name evidence="2" type="ORF">COX44_00435</name>
</gene>
<dbReference type="InterPro" id="IPR035451">
    <property type="entry name" value="Ada-like_dom_sf"/>
</dbReference>
<evidence type="ECO:0000313" key="3">
    <source>
        <dbReference type="Proteomes" id="UP000231480"/>
    </source>
</evidence>
<dbReference type="SUPFAM" id="SSF57884">
    <property type="entry name" value="Ada DNA repair protein, N-terminal domain (N-Ada 10)"/>
    <property type="match status" value="1"/>
</dbReference>
<accession>A0A2G9YFQ1</accession>
<name>A0A2G9YFQ1_9BACT</name>
<dbReference type="EMBL" id="PCRH01000010">
    <property type="protein sequence ID" value="PIP17341.1"/>
    <property type="molecule type" value="Genomic_DNA"/>
</dbReference>
<sequence>MKLYCINLKSFFKQNQDKIVLCAGVVLITVIAFGLGRLSYNIGAKPEPIEILDSDLFKAGAGETLLENLGREQEGIFVGSRNSDKYHLPDCQWAKRIKKENEIWFKSEKEAQEKGYKPSSCIPQK</sequence>
<dbReference type="AlphaFoldDB" id="A0A2G9YFQ1"/>
<evidence type="ECO:0000256" key="1">
    <source>
        <dbReference type="SAM" id="Phobius"/>
    </source>
</evidence>
<organism evidence="2 3">
    <name type="scientific">Candidatus Portnoybacteria bacterium CG23_combo_of_CG06-09_8_20_14_all_37_13</name>
    <dbReference type="NCBI Taxonomy" id="1974819"/>
    <lineage>
        <taxon>Bacteria</taxon>
        <taxon>Candidatus Portnoyibacteriota</taxon>
    </lineage>
</organism>
<reference evidence="2 3" key="1">
    <citation type="submission" date="2017-09" db="EMBL/GenBank/DDBJ databases">
        <title>Depth-based differentiation of microbial function through sediment-hosted aquifers and enrichment of novel symbionts in the deep terrestrial subsurface.</title>
        <authorList>
            <person name="Probst A.J."/>
            <person name="Ladd B."/>
            <person name="Jarett J.K."/>
            <person name="Geller-Mcgrath D.E."/>
            <person name="Sieber C.M."/>
            <person name="Emerson J.B."/>
            <person name="Anantharaman K."/>
            <person name="Thomas B.C."/>
            <person name="Malmstrom R."/>
            <person name="Stieglmeier M."/>
            <person name="Klingl A."/>
            <person name="Woyke T."/>
            <person name="Ryan C.M."/>
            <person name="Banfield J.F."/>
        </authorList>
    </citation>
    <scope>NUCLEOTIDE SEQUENCE [LARGE SCALE GENOMIC DNA]</scope>
    <source>
        <strain evidence="2">CG23_combo_of_CG06-09_8_20_14_all_37_13</strain>
    </source>
</reference>
<evidence type="ECO:0008006" key="4">
    <source>
        <dbReference type="Google" id="ProtNLM"/>
    </source>
</evidence>
<comment type="caution">
    <text evidence="2">The sequence shown here is derived from an EMBL/GenBank/DDBJ whole genome shotgun (WGS) entry which is preliminary data.</text>
</comment>
<dbReference type="Proteomes" id="UP000231480">
    <property type="component" value="Unassembled WGS sequence"/>
</dbReference>
<keyword evidence="1" id="KW-0812">Transmembrane</keyword>
<dbReference type="Gene3D" id="3.40.10.10">
    <property type="entry name" value="DNA Methylphosphotriester Repair Domain"/>
    <property type="match status" value="1"/>
</dbReference>
<proteinExistence type="predicted"/>